<evidence type="ECO:0000313" key="1">
    <source>
        <dbReference type="EMBL" id="SFE42810.1"/>
    </source>
</evidence>
<name>A0A1I2AJ02_9BACL</name>
<organism evidence="1 2">
    <name type="scientific">Paenibacillus algorifonticola</name>
    <dbReference type="NCBI Taxonomy" id="684063"/>
    <lineage>
        <taxon>Bacteria</taxon>
        <taxon>Bacillati</taxon>
        <taxon>Bacillota</taxon>
        <taxon>Bacilli</taxon>
        <taxon>Bacillales</taxon>
        <taxon>Paenibacillaceae</taxon>
        <taxon>Paenibacillus</taxon>
    </lineage>
</organism>
<dbReference type="AlphaFoldDB" id="A0A1I2AJ02"/>
<keyword evidence="2" id="KW-1185">Reference proteome</keyword>
<proteinExistence type="predicted"/>
<reference evidence="2" key="1">
    <citation type="submission" date="2016-10" db="EMBL/GenBank/DDBJ databases">
        <authorList>
            <person name="Varghese N."/>
            <person name="Submissions S."/>
        </authorList>
    </citation>
    <scope>NUCLEOTIDE SEQUENCE [LARGE SCALE GENOMIC DNA]</scope>
    <source>
        <strain evidence="2">CGMCC 1.10223</strain>
    </source>
</reference>
<sequence length="106" mass="12047">MKNEAVSLVNDYSRLTMISQSDVHHKVYDILLKQHGIDVRQRVANERERINAEHYSKKGKRYSESTLKSKVNGIDVMVRDGVLDRFNAILVGLLAAEKDRSLPVAP</sequence>
<dbReference type="EMBL" id="FONN01000002">
    <property type="protein sequence ID" value="SFE42810.1"/>
    <property type="molecule type" value="Genomic_DNA"/>
</dbReference>
<dbReference type="OrthoDB" id="9812611at2"/>
<accession>A0A1I2AJ02</accession>
<gene>
    <name evidence="1" type="ORF">SAMN04487969_102470</name>
</gene>
<evidence type="ECO:0000313" key="2">
    <source>
        <dbReference type="Proteomes" id="UP000183410"/>
    </source>
</evidence>
<protein>
    <submittedName>
        <fullName evidence="1">Uncharacterized protein</fullName>
    </submittedName>
</protein>
<dbReference type="Proteomes" id="UP000183410">
    <property type="component" value="Unassembled WGS sequence"/>
</dbReference>
<dbReference type="RefSeq" id="WP_046230192.1">
    <property type="nucleotide sequence ID" value="NZ_FONN01000002.1"/>
</dbReference>